<dbReference type="Pfam" id="PF05137">
    <property type="entry name" value="PilN"/>
    <property type="match status" value="1"/>
</dbReference>
<dbReference type="PIRSF" id="PIRSF028153">
    <property type="entry name" value="MSHA_biogenesis_protein_MshI"/>
    <property type="match status" value="1"/>
</dbReference>
<dbReference type="InterPro" id="IPR016871">
    <property type="entry name" value="MSHA_biogenesis_MshI"/>
</dbReference>
<accession>A0A7X4WCY7</accession>
<dbReference type="InterPro" id="IPR043129">
    <property type="entry name" value="ATPase_NBD"/>
</dbReference>
<sequence>MLMKKLLSRKTVSKVASFAVFEGKLTLVCPAEDGNGWISDSAEAASRESWTSAIAQLINTHQLNGCRIRLVLGHGLYQSLVIDKPALPRHELASALPFLVKDLVTEPPANLIADGFEEPIKNKLQVLTAQRALVQQLVLACLANGCEPELITVDEVVLGQVTAEKQSQLILHSRQHSGLHLTAFKQQVMCFQRQLRGFSQPLTGLEQADLQIDGLALELQRSLDFLSAQLRDAPITQVLVSCDSDDNEQLADALRQRLNVPVATVSGAPAELTDFDARVAWAAQLQQPLVNLYSDSLKPQSNWLTLPNLVAGWAAGAVVIGSLAGWQSWQEYRATQLLAQQQARLTQKQTELDNAKAALARHLPSELKVRLSGELEQHLVAKQATLRAIAMHDNSLQAGYAKMLQQLAQAASQDISVSRIHVQGQQLDLEGVARHPNAVPGWLQSFSRYPQLADRRFEVMSLGRNEENRVTFMLQAQRKTEAKP</sequence>
<comment type="caution">
    <text evidence="1">The sequence shown here is derived from an EMBL/GenBank/DDBJ whole genome shotgun (WGS) entry which is preliminary data.</text>
</comment>
<dbReference type="AlphaFoldDB" id="A0A7X4WCY7"/>
<dbReference type="SUPFAM" id="SSF53067">
    <property type="entry name" value="Actin-like ATPase domain"/>
    <property type="match status" value="1"/>
</dbReference>
<dbReference type="EMBL" id="WXWW01000119">
    <property type="protein sequence ID" value="NAW65125.1"/>
    <property type="molecule type" value="Genomic_DNA"/>
</dbReference>
<dbReference type="InterPro" id="IPR007813">
    <property type="entry name" value="PilN"/>
</dbReference>
<reference evidence="1 2" key="1">
    <citation type="submission" date="2017-05" db="EMBL/GenBank/DDBJ databases">
        <title>High clonality and local adaptation shapes Vibrionaceae linages within an endangered oasis.</title>
        <authorList>
            <person name="Vazquez-Rosas-Landa M."/>
        </authorList>
    </citation>
    <scope>NUCLEOTIDE SEQUENCE [LARGE SCALE GENOMIC DNA]</scope>
    <source>
        <strain evidence="1 2">P46_P4S1P180</strain>
    </source>
</reference>
<organism evidence="1 2">
    <name type="scientific">Photobacterium halotolerans</name>
    <dbReference type="NCBI Taxonomy" id="265726"/>
    <lineage>
        <taxon>Bacteria</taxon>
        <taxon>Pseudomonadati</taxon>
        <taxon>Pseudomonadota</taxon>
        <taxon>Gammaproteobacteria</taxon>
        <taxon>Vibrionales</taxon>
        <taxon>Vibrionaceae</taxon>
        <taxon>Photobacterium</taxon>
    </lineage>
</organism>
<gene>
    <name evidence="1" type="ORF">CAG72_07830</name>
</gene>
<dbReference type="Proteomes" id="UP000465712">
    <property type="component" value="Unassembled WGS sequence"/>
</dbReference>
<proteinExistence type="predicted"/>
<name>A0A7X4WCY7_9GAMM</name>
<evidence type="ECO:0000313" key="2">
    <source>
        <dbReference type="Proteomes" id="UP000465712"/>
    </source>
</evidence>
<evidence type="ECO:0000313" key="1">
    <source>
        <dbReference type="EMBL" id="NAW65125.1"/>
    </source>
</evidence>
<protein>
    <submittedName>
        <fullName evidence="1">MSHA biogenesis protein MshI</fullName>
    </submittedName>
</protein>